<dbReference type="Proteomes" id="UP000006620">
    <property type="component" value="Chromosome"/>
</dbReference>
<dbReference type="EMBL" id="CP002869">
    <property type="protein sequence ID" value="AEI39561.1"/>
    <property type="molecule type" value="Genomic_DNA"/>
</dbReference>
<organism evidence="1 2">
    <name type="scientific">Paenibacillus mucilaginosus (strain KNP414)</name>
    <dbReference type="NCBI Taxonomy" id="1036673"/>
    <lineage>
        <taxon>Bacteria</taxon>
        <taxon>Bacillati</taxon>
        <taxon>Bacillota</taxon>
        <taxon>Bacilli</taxon>
        <taxon>Bacillales</taxon>
        <taxon>Paenibacillaceae</taxon>
        <taxon>Paenibacillus</taxon>
    </lineage>
</organism>
<evidence type="ECO:0000313" key="2">
    <source>
        <dbReference type="Proteomes" id="UP000006620"/>
    </source>
</evidence>
<dbReference type="AlphaFoldDB" id="F8FAA8"/>
<dbReference type="HOGENOM" id="CLU_3120648_0_0_9"/>
<name>F8FAA8_PAEMK</name>
<dbReference type="KEGG" id="pms:KNP414_00971"/>
<evidence type="ECO:0000313" key="1">
    <source>
        <dbReference type="EMBL" id="AEI39561.1"/>
    </source>
</evidence>
<reference evidence="1 2" key="2">
    <citation type="journal article" date="2013" name="Genome Announc.">
        <title>Genome Sequence of Growth-Improving Paenibacillus mucilaginosus Strain KNP414.</title>
        <authorList>
            <person name="Lu J.J."/>
            <person name="Wang J.F."/>
            <person name="Hu X.F."/>
        </authorList>
    </citation>
    <scope>NUCLEOTIDE SEQUENCE [LARGE SCALE GENOMIC DNA]</scope>
    <source>
        <strain evidence="1 2">KNP414</strain>
    </source>
</reference>
<reference evidence="2" key="1">
    <citation type="submission" date="2011-06" db="EMBL/GenBank/DDBJ databases">
        <title>Complete genome sequence of Paenibacillus mucilaginosus KNP414.</title>
        <authorList>
            <person name="Wang J."/>
            <person name="Hu S."/>
            <person name="Hu X."/>
            <person name="Zhang B."/>
            <person name="Dong D."/>
            <person name="Zhang S."/>
            <person name="Zhao K."/>
            <person name="Wu D."/>
        </authorList>
    </citation>
    <scope>NUCLEOTIDE SEQUENCE [LARGE SCALE GENOMIC DNA]</scope>
    <source>
        <strain evidence="2">KNP414</strain>
    </source>
</reference>
<proteinExistence type="predicted"/>
<accession>F8FAA8</accession>
<gene>
    <name evidence="1" type="ordered locus">KNP414_00971</name>
</gene>
<protein>
    <submittedName>
        <fullName evidence="1">Uncharacterized protein</fullName>
    </submittedName>
</protein>
<sequence>MLSDESEWSKRGQGAAGEGNQAGIIWGLVPVALRDKNGGTLPTIPGCRSR</sequence>